<protein>
    <submittedName>
        <fullName evidence="4">Uncharacterized protein</fullName>
    </submittedName>
</protein>
<gene>
    <name evidence="4" type="ORF">CRG98_001304</name>
</gene>
<name>A0A2I0LCG2_PUNGR</name>
<evidence type="ECO:0000313" key="5">
    <source>
        <dbReference type="Proteomes" id="UP000233551"/>
    </source>
</evidence>
<evidence type="ECO:0000313" key="4">
    <source>
        <dbReference type="EMBL" id="PKI78361.1"/>
    </source>
</evidence>
<comment type="caution">
    <text evidence="4">The sequence shown here is derived from an EMBL/GenBank/DDBJ whole genome shotgun (WGS) entry which is preliminary data.</text>
</comment>
<dbReference type="Proteomes" id="UP000233551">
    <property type="component" value="Unassembled WGS sequence"/>
</dbReference>
<dbReference type="GeneID" id="116200996"/>
<dbReference type="GO" id="GO:0016746">
    <property type="term" value="F:acyltransferase activity"/>
    <property type="evidence" value="ECO:0007669"/>
    <property type="project" value="UniProtKB-KW"/>
</dbReference>
<proteinExistence type="inferred from homology"/>
<keyword evidence="3" id="KW-0012">Acyltransferase</keyword>
<reference evidence="4 5" key="1">
    <citation type="submission" date="2017-11" db="EMBL/GenBank/DDBJ databases">
        <title>De-novo sequencing of pomegranate (Punica granatum L.) genome.</title>
        <authorList>
            <person name="Akparov Z."/>
            <person name="Amiraslanov A."/>
            <person name="Hajiyeva S."/>
            <person name="Abbasov M."/>
            <person name="Kaur K."/>
            <person name="Hamwieh A."/>
            <person name="Solovyev V."/>
            <person name="Salamov A."/>
            <person name="Braich B."/>
            <person name="Kosarev P."/>
            <person name="Mahmoud A."/>
            <person name="Hajiyev E."/>
            <person name="Babayeva S."/>
            <person name="Izzatullayeva V."/>
            <person name="Mammadov A."/>
            <person name="Mammadov A."/>
            <person name="Sharifova S."/>
            <person name="Ojaghi J."/>
            <person name="Eynullazada K."/>
            <person name="Bayramov B."/>
            <person name="Abdulazimova A."/>
            <person name="Shahmuradov I."/>
        </authorList>
    </citation>
    <scope>NUCLEOTIDE SEQUENCE [LARGE SCALE GENOMIC DNA]</scope>
    <source>
        <strain evidence="5">cv. AG2017</strain>
        <tissue evidence="4">Leaf</tissue>
    </source>
</reference>
<comment type="similarity">
    <text evidence="1">Belongs to the plant acyltransferase family.</text>
</comment>
<evidence type="ECO:0000256" key="2">
    <source>
        <dbReference type="ARBA" id="ARBA00022679"/>
    </source>
</evidence>
<dbReference type="InterPro" id="IPR023213">
    <property type="entry name" value="CAT-like_dom_sf"/>
</dbReference>
<evidence type="ECO:0000256" key="3">
    <source>
        <dbReference type="ARBA" id="ARBA00023315"/>
    </source>
</evidence>
<evidence type="ECO:0000256" key="1">
    <source>
        <dbReference type="ARBA" id="ARBA00009861"/>
    </source>
</evidence>
<organism evidence="4 5">
    <name type="scientific">Punica granatum</name>
    <name type="common">Pomegranate</name>
    <dbReference type="NCBI Taxonomy" id="22663"/>
    <lineage>
        <taxon>Eukaryota</taxon>
        <taxon>Viridiplantae</taxon>
        <taxon>Streptophyta</taxon>
        <taxon>Embryophyta</taxon>
        <taxon>Tracheophyta</taxon>
        <taxon>Spermatophyta</taxon>
        <taxon>Magnoliopsida</taxon>
        <taxon>eudicotyledons</taxon>
        <taxon>Gunneridae</taxon>
        <taxon>Pentapetalae</taxon>
        <taxon>rosids</taxon>
        <taxon>malvids</taxon>
        <taxon>Myrtales</taxon>
        <taxon>Lythraceae</taxon>
        <taxon>Punica</taxon>
    </lineage>
</organism>
<dbReference type="AlphaFoldDB" id="A0A2I0LCG2"/>
<dbReference type="Pfam" id="PF02458">
    <property type="entry name" value="Transferase"/>
    <property type="match status" value="1"/>
</dbReference>
<dbReference type="Gene3D" id="3.30.559.10">
    <property type="entry name" value="Chloramphenicol acetyltransferase-like domain"/>
    <property type="match status" value="2"/>
</dbReference>
<sequence length="428" mass="48158">MEKVEVELVSRETIKPSSPTPRHLLHYQLSFLDQISPPVYNPSVLFYSSGDTKLDPADISTRLKSSLSETLTRYYPLAGRLRDNHAVECNDEGVPYLETRVRCRLSDVVQNVDPVELRKFVPFALNAANDVTLGVQYNVFECGGVAVGICLSHKVADALCVFVFIKTWAAICRGEANVVSPEFVSATLFPPKNTLSYDPSTGIMTEDVACKRFVFRSHVIELLKAKYGAGIDLQNHRPPSRVEALSTFIWSRFAASTKVFSRPERLCFLLHTVNLRTKFDPPLPEHSFGNLYRMAFTFLSAPNTGEECSDLLPRVRETIAAIDRAFIERLRKEDEHLSFLNEASGMHLQGELLSLNFTSLCRFPIYEADFGWGKPMWIGSPALTFKNLVAFMDTESGDGIEAYIHLTEEDMVKFESDEELQKYISATA</sequence>
<dbReference type="PANTHER" id="PTHR31623:SF46">
    <property type="entry name" value="VINORINE SYNTHASE-LIKE"/>
    <property type="match status" value="1"/>
</dbReference>
<keyword evidence="5" id="KW-1185">Reference proteome</keyword>
<accession>A0A2I0LCG2</accession>
<dbReference type="EMBL" id="PGOL01000055">
    <property type="protein sequence ID" value="PKI78361.1"/>
    <property type="molecule type" value="Genomic_DNA"/>
</dbReference>
<keyword evidence="2" id="KW-0808">Transferase</keyword>
<dbReference type="OrthoDB" id="671439at2759"/>
<dbReference type="PANTHER" id="PTHR31623">
    <property type="entry name" value="F21J9.9"/>
    <property type="match status" value="1"/>
</dbReference>